<evidence type="ECO:0000256" key="4">
    <source>
        <dbReference type="SAM" id="Coils"/>
    </source>
</evidence>
<dbReference type="InterPro" id="IPR058624">
    <property type="entry name" value="MdtA-like_HH"/>
</dbReference>
<dbReference type="Pfam" id="PF25944">
    <property type="entry name" value="Beta-barrel_RND"/>
    <property type="match status" value="1"/>
</dbReference>
<dbReference type="GO" id="GO:0030313">
    <property type="term" value="C:cell envelope"/>
    <property type="evidence" value="ECO:0007669"/>
    <property type="project" value="UniProtKB-SubCell"/>
</dbReference>
<dbReference type="Gene3D" id="2.40.50.100">
    <property type="match status" value="1"/>
</dbReference>
<evidence type="ECO:0000256" key="1">
    <source>
        <dbReference type="ARBA" id="ARBA00004519"/>
    </source>
</evidence>
<dbReference type="Gene3D" id="2.40.420.20">
    <property type="match status" value="1"/>
</dbReference>
<dbReference type="RefSeq" id="WP_064302908.1">
    <property type="nucleotide sequence ID" value="NZ_LUCV01000017.1"/>
</dbReference>
<reference evidence="9 10" key="1">
    <citation type="submission" date="2016-03" db="EMBL/GenBank/DDBJ databases">
        <title>Draft Genome Assembly of Pseudomonas putida strain CBF10-2.</title>
        <authorList>
            <person name="Iyer R.S."/>
            <person name="Damania A."/>
        </authorList>
    </citation>
    <scope>NUCLEOTIDE SEQUENCE [LARGE SCALE GENOMIC DNA]</scope>
    <source>
        <strain evidence="9 10">CBF10-2</strain>
    </source>
</reference>
<dbReference type="InterPro" id="IPR058625">
    <property type="entry name" value="MdtA-like_BSH"/>
</dbReference>
<comment type="subcellular location">
    <subcellularLocation>
        <location evidence="1">Cell inner membrane</location>
        <topology evidence="1">Lipid-anchor</topology>
    </subcellularLocation>
</comment>
<dbReference type="GO" id="GO:0005886">
    <property type="term" value="C:plasma membrane"/>
    <property type="evidence" value="ECO:0007669"/>
    <property type="project" value="TreeGrafter"/>
</dbReference>
<dbReference type="InterPro" id="IPR058627">
    <property type="entry name" value="MdtA-like_C"/>
</dbReference>
<evidence type="ECO:0000313" key="10">
    <source>
        <dbReference type="Proteomes" id="UP000077752"/>
    </source>
</evidence>
<keyword evidence="3 4" id="KW-0175">Coiled coil</keyword>
<evidence type="ECO:0000313" key="9">
    <source>
        <dbReference type="EMBL" id="OAI92648.1"/>
    </source>
</evidence>
<dbReference type="EMBL" id="LUCV01000017">
    <property type="protein sequence ID" value="OAI92648.1"/>
    <property type="molecule type" value="Genomic_DNA"/>
</dbReference>
<dbReference type="Pfam" id="PF25876">
    <property type="entry name" value="HH_MFP_RND"/>
    <property type="match status" value="1"/>
</dbReference>
<dbReference type="Pfam" id="PF25967">
    <property type="entry name" value="RND-MFP_C"/>
    <property type="match status" value="1"/>
</dbReference>
<dbReference type="AlphaFoldDB" id="A0A177SNM9"/>
<dbReference type="GO" id="GO:0022857">
    <property type="term" value="F:transmembrane transporter activity"/>
    <property type="evidence" value="ECO:0007669"/>
    <property type="project" value="InterPro"/>
</dbReference>
<evidence type="ECO:0000256" key="3">
    <source>
        <dbReference type="ARBA" id="ARBA00023054"/>
    </source>
</evidence>
<feature type="coiled-coil region" evidence="4">
    <location>
        <begin position="151"/>
        <end position="178"/>
    </location>
</feature>
<sequence>MSSYLRKLTGVPAWALAGLTLIALAGLAMGLRAPRAQATNAPAPLPQVQVMNAVSRDVVDWQGYTGRLVATDTVVIKPLVAGTLVSVHFKDGALLRKGDLMFQIDPRPYAAALQQAQAALVAARSVSQFADKELQRYEHLINSNAIAKTDLDKRVQSANEARARVDEAQARVELARLDLEHTRILAPFDGRASRVEVTPGNIVDVGERSTALTNLVSISPIYADFDVDETTFLRYLGNRPGGEPVPVRLGLAHEEGYPRQGTLSSLDNRLDTRSATIRVRASFDNANGELRPGLFARVLLPGSASRPATLVDDSAIGTDQDKKYVLVVDAEGRVQYRQVKPGIRQGALRVIDQGIEPDEQVVVSSLHLATPGSQVTPVQVPSRPQAQQ</sequence>
<feature type="domain" description="Multidrug resistance protein MdtA-like barrel-sandwich hybrid" evidence="6">
    <location>
        <begin position="73"/>
        <end position="213"/>
    </location>
</feature>
<evidence type="ECO:0000259" key="5">
    <source>
        <dbReference type="Pfam" id="PF25876"/>
    </source>
</evidence>
<gene>
    <name evidence="9" type="ORF">AYO28_17805</name>
</gene>
<evidence type="ECO:0000256" key="2">
    <source>
        <dbReference type="ARBA" id="ARBA00009477"/>
    </source>
</evidence>
<dbReference type="GO" id="GO:0046677">
    <property type="term" value="P:response to antibiotic"/>
    <property type="evidence" value="ECO:0007669"/>
    <property type="project" value="TreeGrafter"/>
</dbReference>
<evidence type="ECO:0000259" key="6">
    <source>
        <dbReference type="Pfam" id="PF25917"/>
    </source>
</evidence>
<comment type="caution">
    <text evidence="9">The sequence shown here is derived from an EMBL/GenBank/DDBJ whole genome shotgun (WGS) entry which is preliminary data.</text>
</comment>
<evidence type="ECO:0000259" key="7">
    <source>
        <dbReference type="Pfam" id="PF25944"/>
    </source>
</evidence>
<name>A0A177SNM9_PSEPU</name>
<dbReference type="Gene3D" id="1.10.287.470">
    <property type="entry name" value="Helix hairpin bin"/>
    <property type="match status" value="1"/>
</dbReference>
<dbReference type="InterPro" id="IPR058626">
    <property type="entry name" value="MdtA-like_b-barrel"/>
</dbReference>
<evidence type="ECO:0000259" key="8">
    <source>
        <dbReference type="Pfam" id="PF25967"/>
    </source>
</evidence>
<dbReference type="InterPro" id="IPR006143">
    <property type="entry name" value="RND_pump_MFP"/>
</dbReference>
<dbReference type="Proteomes" id="UP000077752">
    <property type="component" value="Unassembled WGS sequence"/>
</dbReference>
<feature type="domain" description="Multidrug resistance protein MdtA-like alpha-helical hairpin" evidence="5">
    <location>
        <begin position="113"/>
        <end position="182"/>
    </location>
</feature>
<dbReference type="NCBIfam" id="TIGR01730">
    <property type="entry name" value="RND_mfp"/>
    <property type="match status" value="1"/>
</dbReference>
<dbReference type="PANTHER" id="PTHR30158">
    <property type="entry name" value="ACRA/E-RELATED COMPONENT OF DRUG EFFLUX TRANSPORTER"/>
    <property type="match status" value="1"/>
</dbReference>
<proteinExistence type="inferred from homology"/>
<dbReference type="PANTHER" id="PTHR30158:SF10">
    <property type="entry name" value="CATION EFFLUX PUMP"/>
    <property type="match status" value="1"/>
</dbReference>
<dbReference type="Pfam" id="PF25917">
    <property type="entry name" value="BSH_RND"/>
    <property type="match status" value="1"/>
</dbReference>
<protein>
    <submittedName>
        <fullName evidence="9">Efflux transporter periplasmic adaptor subunit</fullName>
    </submittedName>
</protein>
<feature type="domain" description="Multidrug resistance protein MdtA-like beta-barrel" evidence="7">
    <location>
        <begin position="220"/>
        <end position="300"/>
    </location>
</feature>
<organism evidence="9 10">
    <name type="scientific">Pseudomonas putida</name>
    <name type="common">Arthrobacter siderocapsulatus</name>
    <dbReference type="NCBI Taxonomy" id="303"/>
    <lineage>
        <taxon>Bacteria</taxon>
        <taxon>Pseudomonadati</taxon>
        <taxon>Pseudomonadota</taxon>
        <taxon>Gammaproteobacteria</taxon>
        <taxon>Pseudomonadales</taxon>
        <taxon>Pseudomonadaceae</taxon>
        <taxon>Pseudomonas</taxon>
    </lineage>
</organism>
<dbReference type="SUPFAM" id="SSF111369">
    <property type="entry name" value="HlyD-like secretion proteins"/>
    <property type="match status" value="1"/>
</dbReference>
<feature type="domain" description="Multidrug resistance protein MdtA-like C-terminal permuted SH3" evidence="8">
    <location>
        <begin position="314"/>
        <end position="366"/>
    </location>
</feature>
<accession>A0A177SNM9</accession>
<dbReference type="Gene3D" id="2.40.30.170">
    <property type="match status" value="1"/>
</dbReference>
<comment type="similarity">
    <text evidence="2">Belongs to the membrane fusion protein (MFP) (TC 8.A.1) family.</text>
</comment>